<keyword evidence="2" id="KW-0238">DNA-binding</keyword>
<dbReference type="InterPro" id="IPR018062">
    <property type="entry name" value="HTH_AraC-typ_CS"/>
</dbReference>
<dbReference type="SUPFAM" id="SSF46689">
    <property type="entry name" value="Homeodomain-like"/>
    <property type="match status" value="2"/>
</dbReference>
<evidence type="ECO:0000313" key="6">
    <source>
        <dbReference type="Proteomes" id="UP000030460"/>
    </source>
</evidence>
<gene>
    <name evidence="5" type="ORF">NH14_003120</name>
</gene>
<dbReference type="Pfam" id="PF12833">
    <property type="entry name" value="HTH_18"/>
    <property type="match status" value="1"/>
</dbReference>
<dbReference type="InterPro" id="IPR050204">
    <property type="entry name" value="AraC_XylS_family_regulators"/>
</dbReference>
<dbReference type="EMBL" id="JTDB02000001">
    <property type="protein sequence ID" value="NLP60156.1"/>
    <property type="molecule type" value="Genomic_DNA"/>
</dbReference>
<organism evidence="5 6">
    <name type="scientific">Paraburkholderia sacchari</name>
    <dbReference type="NCBI Taxonomy" id="159450"/>
    <lineage>
        <taxon>Bacteria</taxon>
        <taxon>Pseudomonadati</taxon>
        <taxon>Pseudomonadota</taxon>
        <taxon>Betaproteobacteria</taxon>
        <taxon>Burkholderiales</taxon>
        <taxon>Burkholderiaceae</taxon>
        <taxon>Paraburkholderia</taxon>
    </lineage>
</organism>
<evidence type="ECO:0000256" key="1">
    <source>
        <dbReference type="ARBA" id="ARBA00023015"/>
    </source>
</evidence>
<evidence type="ECO:0000313" key="5">
    <source>
        <dbReference type="EMBL" id="NLP60156.1"/>
    </source>
</evidence>
<keyword evidence="1" id="KW-0805">Transcription regulation</keyword>
<sequence length="361" mass="39624">MEVGQAVHGSGAGERSWRVSVEHLPAANALLGADCFNSGTLLLESGDLDEVRESVGSVFKPHKLALLGTSEHLQSHMYHARHGSLSLNMLDYGGDVTIDPERLGSFFLLQIPLSGGAEIECGNHRFDSSPGVASLVSPTLPLRMRWIHCPQVVLRIEREAIEHHCARHFGTEEHRVVEFEPAFTLTSPSGMCLLPLLSVLANALSDPAHPLRHPLAYEQFESTVLNALVYGQVNTARSGARPLGAPLAPFYVKRVEEYIRTHLHEPLTIERLAEFSGVSASTLFSGFRNCHGVSPMAWVRQLRLERVRDELRGAAAEPVSVTDVALKWGFAHLGRFAMEYKRAFGESPSVSLRSRYGGTHG</sequence>
<accession>A0A8T6Z5D0</accession>
<reference evidence="5" key="1">
    <citation type="journal article" date="2015" name="Genome Announc.">
        <title>Draft Genome Sequence of the Polyhydroxyalkanoate-Producing Bacterium Burkholderia sacchari LMG 19450 Isolated from Brazilian Sugarcane Plantation Soil.</title>
        <authorList>
            <person name="Alexandrino P.M."/>
            <person name="Mendonca T.T."/>
            <person name="Guaman Bautista L.P."/>
            <person name="Cherix J."/>
            <person name="Lozano-Sakalauskas G.C."/>
            <person name="Fujita A."/>
            <person name="Ramos Filho E."/>
            <person name="Long P."/>
            <person name="Padilla G."/>
            <person name="Taciro M.K."/>
            <person name="Gomez J.G."/>
            <person name="Silva L.F."/>
        </authorList>
    </citation>
    <scope>NUCLEOTIDE SEQUENCE</scope>
    <source>
        <strain evidence="5">LMG 19450</strain>
    </source>
</reference>
<dbReference type="InterPro" id="IPR009057">
    <property type="entry name" value="Homeodomain-like_sf"/>
</dbReference>
<dbReference type="GO" id="GO:0043565">
    <property type="term" value="F:sequence-specific DNA binding"/>
    <property type="evidence" value="ECO:0007669"/>
    <property type="project" value="InterPro"/>
</dbReference>
<dbReference type="InterPro" id="IPR018060">
    <property type="entry name" value="HTH_AraC"/>
</dbReference>
<dbReference type="PROSITE" id="PS00041">
    <property type="entry name" value="HTH_ARAC_FAMILY_1"/>
    <property type="match status" value="1"/>
</dbReference>
<keyword evidence="3" id="KW-0804">Transcription</keyword>
<proteinExistence type="predicted"/>
<dbReference type="GO" id="GO:0003700">
    <property type="term" value="F:DNA-binding transcription factor activity"/>
    <property type="evidence" value="ECO:0007669"/>
    <property type="project" value="InterPro"/>
</dbReference>
<dbReference type="OrthoDB" id="185346at2"/>
<dbReference type="Proteomes" id="UP000030460">
    <property type="component" value="Unassembled WGS sequence"/>
</dbReference>
<dbReference type="PANTHER" id="PTHR46796">
    <property type="entry name" value="HTH-TYPE TRANSCRIPTIONAL ACTIVATOR RHAS-RELATED"/>
    <property type="match status" value="1"/>
</dbReference>
<evidence type="ECO:0000256" key="2">
    <source>
        <dbReference type="ARBA" id="ARBA00023125"/>
    </source>
</evidence>
<dbReference type="InterPro" id="IPR035418">
    <property type="entry name" value="AraC-bd_2"/>
</dbReference>
<reference evidence="5" key="2">
    <citation type="submission" date="2020-04" db="EMBL/GenBank/DDBJ databases">
        <authorList>
            <person name="Alexandrino P."/>
            <person name="Mendonca T."/>
            <person name="Guaman L."/>
            <person name="Cherix J."/>
            <person name="Lozano-Sakalauskas G."/>
            <person name="Fujita A."/>
            <person name="Filho E.R."/>
            <person name="Long P."/>
            <person name="Padilla G."/>
            <person name="Taciro M.K."/>
            <person name="Gomez J.G."/>
            <person name="Silva L.F."/>
            <person name="Torres M."/>
        </authorList>
    </citation>
    <scope>NUCLEOTIDE SEQUENCE</scope>
    <source>
        <strain evidence="5">LMG 19450</strain>
    </source>
</reference>
<comment type="caution">
    <text evidence="5">The sequence shown here is derived from an EMBL/GenBank/DDBJ whole genome shotgun (WGS) entry which is preliminary data.</text>
</comment>
<dbReference type="Gene3D" id="1.10.10.60">
    <property type="entry name" value="Homeodomain-like"/>
    <property type="match status" value="1"/>
</dbReference>
<dbReference type="SMART" id="SM00342">
    <property type="entry name" value="HTH_ARAC"/>
    <property type="match status" value="1"/>
</dbReference>
<evidence type="ECO:0000259" key="4">
    <source>
        <dbReference type="PROSITE" id="PS01124"/>
    </source>
</evidence>
<name>A0A8T6Z5D0_9BURK</name>
<protein>
    <submittedName>
        <fullName evidence="5">AraC family transcriptional regulator</fullName>
    </submittedName>
</protein>
<feature type="domain" description="HTH araC/xylS-type" evidence="4">
    <location>
        <begin position="253"/>
        <end position="354"/>
    </location>
</feature>
<dbReference type="AlphaFoldDB" id="A0A8T6Z5D0"/>
<dbReference type="PROSITE" id="PS01124">
    <property type="entry name" value="HTH_ARAC_FAMILY_2"/>
    <property type="match status" value="1"/>
</dbReference>
<keyword evidence="6" id="KW-1185">Reference proteome</keyword>
<dbReference type="Pfam" id="PF14525">
    <property type="entry name" value="AraC_binding_2"/>
    <property type="match status" value="1"/>
</dbReference>
<evidence type="ECO:0000256" key="3">
    <source>
        <dbReference type="ARBA" id="ARBA00023163"/>
    </source>
</evidence>